<name>A0A368TQC6_9GAMM</name>
<organism evidence="1 2">
    <name type="scientific">Vreelandella rituensis</name>
    <dbReference type="NCBI Taxonomy" id="2282306"/>
    <lineage>
        <taxon>Bacteria</taxon>
        <taxon>Pseudomonadati</taxon>
        <taxon>Pseudomonadota</taxon>
        <taxon>Gammaproteobacteria</taxon>
        <taxon>Oceanospirillales</taxon>
        <taxon>Halomonadaceae</taxon>
        <taxon>Vreelandella</taxon>
    </lineage>
</organism>
<dbReference type="AlphaFoldDB" id="A0A368TQC6"/>
<sequence>MSEDEMLELAAKAMHNLRNPNFCNYTVVDKEVGVCLELGSRRGAITSYWNPLVNDGDALLLAVKLRMSVTVFDNAVGIGIKGDFGYREYDITPDPHAATRWAITHAAAEIGKAMP</sequence>
<comment type="caution">
    <text evidence="1">The sequence shown here is derived from an EMBL/GenBank/DDBJ whole genome shotgun (WGS) entry which is preliminary data.</text>
</comment>
<evidence type="ECO:0008006" key="3">
    <source>
        <dbReference type="Google" id="ProtNLM"/>
    </source>
</evidence>
<reference evidence="1 2" key="1">
    <citation type="submission" date="2018-07" db="EMBL/GenBank/DDBJ databases">
        <title>Halomonas rutogse sp. nov., isolated from Lake TangqianCo on Tibetan Plateau.</title>
        <authorList>
            <person name="Lu H."/>
            <person name="Xing P."/>
            <person name="Wu Q."/>
        </authorList>
    </citation>
    <scope>NUCLEOTIDE SEQUENCE [LARGE SCALE GENOMIC DNA]</scope>
    <source>
        <strain evidence="1 2">TQ8S</strain>
    </source>
</reference>
<evidence type="ECO:0000313" key="2">
    <source>
        <dbReference type="Proteomes" id="UP000253204"/>
    </source>
</evidence>
<keyword evidence="2" id="KW-1185">Reference proteome</keyword>
<protein>
    <recommendedName>
        <fullName evidence="3">Phage ABA sandwich domain-containing protein</fullName>
    </recommendedName>
</protein>
<dbReference type="OrthoDB" id="7005378at2"/>
<accession>A0A368TQC6</accession>
<dbReference type="RefSeq" id="WP_114488324.1">
    <property type="nucleotide sequence ID" value="NZ_QPIJ01000065.1"/>
</dbReference>
<gene>
    <name evidence="1" type="ORF">DU506_18375</name>
</gene>
<dbReference type="Proteomes" id="UP000253204">
    <property type="component" value="Unassembled WGS sequence"/>
</dbReference>
<dbReference type="EMBL" id="QPIJ01000065">
    <property type="protein sequence ID" value="RCV86437.1"/>
    <property type="molecule type" value="Genomic_DNA"/>
</dbReference>
<evidence type="ECO:0000313" key="1">
    <source>
        <dbReference type="EMBL" id="RCV86437.1"/>
    </source>
</evidence>
<proteinExistence type="predicted"/>